<evidence type="ECO:0000313" key="5">
    <source>
        <dbReference type="Proteomes" id="UP000332594"/>
    </source>
</evidence>
<protein>
    <submittedName>
        <fullName evidence="3">Uncharacterized protein</fullName>
    </submittedName>
</protein>
<sequence>MLLRLTLAATLLLMMSFPAIQAAVDLGISSRFGFFLFF</sequence>
<dbReference type="AlphaFoldDB" id="A0A3N2F9G3"/>
<dbReference type="EMBL" id="CAADJG010000002">
    <property type="protein sequence ID" value="VFS74299.1"/>
    <property type="molecule type" value="Genomic_DNA"/>
</dbReference>
<dbReference type="Proteomes" id="UP000332594">
    <property type="component" value="Unassembled WGS sequence"/>
</dbReference>
<evidence type="ECO:0000313" key="6">
    <source>
        <dbReference type="Proteomes" id="UP000339249"/>
    </source>
</evidence>
<evidence type="ECO:0000313" key="2">
    <source>
        <dbReference type="EMBL" id="VFS74299.1"/>
    </source>
</evidence>
<keyword evidence="4" id="KW-1185">Reference proteome</keyword>
<dbReference type="Proteomes" id="UP000339249">
    <property type="component" value="Unassembled WGS sequence"/>
</dbReference>
<evidence type="ECO:0000313" key="1">
    <source>
        <dbReference type="EMBL" id="VED49384.1"/>
    </source>
</evidence>
<accession>A0A3N2F9G3</accession>
<organism evidence="3 6">
    <name type="scientific">Raoultella terrigena</name>
    <name type="common">Klebsiella terrigena</name>
    <dbReference type="NCBI Taxonomy" id="577"/>
    <lineage>
        <taxon>Bacteria</taxon>
        <taxon>Pseudomonadati</taxon>
        <taxon>Pseudomonadota</taxon>
        <taxon>Gammaproteobacteria</taxon>
        <taxon>Enterobacterales</taxon>
        <taxon>Enterobacteriaceae</taxon>
        <taxon>Klebsiella/Raoultella group</taxon>
        <taxon>Raoultella</taxon>
    </lineage>
</organism>
<dbReference type="EMBL" id="CABDVU010000001">
    <property type="protein sequence ID" value="VTN09542.1"/>
    <property type="molecule type" value="Genomic_DNA"/>
</dbReference>
<name>A0A3N2F9G3_RAOTE</name>
<dbReference type="EMBL" id="LR134253">
    <property type="protein sequence ID" value="VED49384.1"/>
    <property type="molecule type" value="Genomic_DNA"/>
</dbReference>
<evidence type="ECO:0000313" key="4">
    <source>
        <dbReference type="Proteomes" id="UP000267630"/>
    </source>
</evidence>
<gene>
    <name evidence="2" type="ORF">NCTC13038_03183</name>
    <name evidence="3" type="ORF">NCTC9185_01432</name>
    <name evidence="1" type="ORF">NCTC9997_02721</name>
</gene>
<proteinExistence type="predicted"/>
<reference evidence="3 6" key="1">
    <citation type="submission" date="2019-04" db="EMBL/GenBank/DDBJ databases">
        <authorList>
            <consortium name="Pathogen Informatics"/>
        </authorList>
    </citation>
    <scope>NUCLEOTIDE SEQUENCE [LARGE SCALE GENOMIC DNA]</scope>
    <source>
        <strain evidence="2 5">NCTC13038</strain>
        <strain evidence="3 6">NCTC9185</strain>
        <strain evidence="1 4">NCTC9997</strain>
    </source>
</reference>
<dbReference type="Proteomes" id="UP000267630">
    <property type="component" value="Chromosome 3"/>
</dbReference>
<evidence type="ECO:0000313" key="3">
    <source>
        <dbReference type="EMBL" id="VTN09542.1"/>
    </source>
</evidence>